<keyword evidence="2" id="KW-1185">Reference proteome</keyword>
<evidence type="ECO:0000313" key="2">
    <source>
        <dbReference type="Proteomes" id="UP000238169"/>
    </source>
</evidence>
<accession>A0A2U3I1J2</accession>
<evidence type="ECO:0000313" key="1">
    <source>
        <dbReference type="EMBL" id="SPB13984.1"/>
    </source>
</evidence>
<dbReference type="EMBL" id="OGTP01000003">
    <property type="protein sequence ID" value="SPB13984.1"/>
    <property type="molecule type" value="Genomic_DNA"/>
</dbReference>
<name>A0A2U3I1J2_9BURK</name>
<protein>
    <submittedName>
        <fullName evidence="1">Uncharacterized protein</fullName>
    </submittedName>
</protein>
<reference evidence="2" key="1">
    <citation type="submission" date="2018-01" db="EMBL/GenBank/DDBJ databases">
        <authorList>
            <person name="Peeters C."/>
        </authorList>
    </citation>
    <scope>NUCLEOTIDE SEQUENCE [LARGE SCALE GENOMIC DNA]</scope>
</reference>
<gene>
    <name evidence="1" type="ORF">NOV72_01233</name>
</gene>
<sequence length="35" mass="3963">MVTSILVHRNIACCDEPTHPIDASYGCIIDRMNWS</sequence>
<dbReference type="AlphaFoldDB" id="A0A2U3I1J2"/>
<organism evidence="1 2">
    <name type="scientific">Caballeronia novacaledonica</name>
    <dbReference type="NCBI Taxonomy" id="1544861"/>
    <lineage>
        <taxon>Bacteria</taxon>
        <taxon>Pseudomonadati</taxon>
        <taxon>Pseudomonadota</taxon>
        <taxon>Betaproteobacteria</taxon>
        <taxon>Burkholderiales</taxon>
        <taxon>Burkholderiaceae</taxon>
        <taxon>Caballeronia</taxon>
    </lineage>
</organism>
<dbReference type="Proteomes" id="UP000238169">
    <property type="component" value="Unassembled WGS sequence"/>
</dbReference>
<proteinExistence type="predicted"/>